<organism evidence="7 8">
    <name type="scientific">Adineta steineri</name>
    <dbReference type="NCBI Taxonomy" id="433720"/>
    <lineage>
        <taxon>Eukaryota</taxon>
        <taxon>Metazoa</taxon>
        <taxon>Spiralia</taxon>
        <taxon>Gnathifera</taxon>
        <taxon>Rotifera</taxon>
        <taxon>Eurotatoria</taxon>
        <taxon>Bdelloidea</taxon>
        <taxon>Adinetida</taxon>
        <taxon>Adinetidae</taxon>
        <taxon>Adineta</taxon>
    </lineage>
</organism>
<dbReference type="GO" id="GO:0006096">
    <property type="term" value="P:glycolytic process"/>
    <property type="evidence" value="ECO:0007669"/>
    <property type="project" value="UniProtKB-UniPathway"/>
</dbReference>
<evidence type="ECO:0000313" key="8">
    <source>
        <dbReference type="Proteomes" id="UP000663881"/>
    </source>
</evidence>
<protein>
    <recommendedName>
        <fullName evidence="3">fructose-bisphosphate aldolase</fullName>
        <ecNumber evidence="3">4.1.2.13</ecNumber>
    </recommendedName>
</protein>
<dbReference type="EC" id="4.1.2.13" evidence="3"/>
<dbReference type="SUPFAM" id="SSF51569">
    <property type="entry name" value="Aldolase"/>
    <property type="match status" value="1"/>
</dbReference>
<dbReference type="AlphaFoldDB" id="A0A820T795"/>
<evidence type="ECO:0000313" key="7">
    <source>
        <dbReference type="EMBL" id="CAF4466409.1"/>
    </source>
</evidence>
<dbReference type="InterPro" id="IPR013785">
    <property type="entry name" value="Aldolase_TIM"/>
</dbReference>
<evidence type="ECO:0000256" key="6">
    <source>
        <dbReference type="SAM" id="MobiDB-lite"/>
    </source>
</evidence>
<dbReference type="GO" id="GO:0004332">
    <property type="term" value="F:fructose-bisphosphate aldolase activity"/>
    <property type="evidence" value="ECO:0007669"/>
    <property type="project" value="UniProtKB-EC"/>
</dbReference>
<comment type="caution">
    <text evidence="7">The sequence shown here is derived from an EMBL/GenBank/DDBJ whole genome shotgun (WGS) entry which is preliminary data.</text>
</comment>
<dbReference type="EMBL" id="CAJOAY010037829">
    <property type="protein sequence ID" value="CAF4466409.1"/>
    <property type="molecule type" value="Genomic_DNA"/>
</dbReference>
<keyword evidence="4" id="KW-0324">Glycolysis</keyword>
<dbReference type="Gene3D" id="3.20.20.70">
    <property type="entry name" value="Aldolase class I"/>
    <property type="match status" value="1"/>
</dbReference>
<name>A0A820T795_9BILA</name>
<dbReference type="Pfam" id="PF00274">
    <property type="entry name" value="Glycolytic"/>
    <property type="match status" value="1"/>
</dbReference>
<sequence>LKAWGGKRENESNAQHSFLKRAIANSSASKGEYDGKNISNEAKKNLHIVEHNY</sequence>
<dbReference type="UniPathway" id="UPA00109">
    <property type="reaction ID" value="UER00183"/>
</dbReference>
<feature type="region of interest" description="Disordered" evidence="6">
    <location>
        <begin position="23"/>
        <end position="53"/>
    </location>
</feature>
<evidence type="ECO:0000256" key="3">
    <source>
        <dbReference type="ARBA" id="ARBA00013068"/>
    </source>
</evidence>
<reference evidence="7" key="1">
    <citation type="submission" date="2021-02" db="EMBL/GenBank/DDBJ databases">
        <authorList>
            <person name="Nowell W R."/>
        </authorList>
    </citation>
    <scope>NUCLEOTIDE SEQUENCE</scope>
</reference>
<proteinExistence type="inferred from homology"/>
<keyword evidence="5" id="KW-0456">Lyase</keyword>
<gene>
    <name evidence="7" type="ORF">OKA104_LOCUS54985</name>
</gene>
<evidence type="ECO:0000256" key="4">
    <source>
        <dbReference type="ARBA" id="ARBA00023152"/>
    </source>
</evidence>
<accession>A0A820T795</accession>
<comment type="pathway">
    <text evidence="1">Carbohydrate degradation; glycolysis; D-glyceraldehyde 3-phosphate and glycerone phosphate from D-glucose: step 4/4.</text>
</comment>
<feature type="non-terminal residue" evidence="7">
    <location>
        <position position="1"/>
    </location>
</feature>
<dbReference type="Proteomes" id="UP000663881">
    <property type="component" value="Unassembled WGS sequence"/>
</dbReference>
<evidence type="ECO:0000256" key="2">
    <source>
        <dbReference type="ARBA" id="ARBA00010387"/>
    </source>
</evidence>
<evidence type="ECO:0000256" key="1">
    <source>
        <dbReference type="ARBA" id="ARBA00004714"/>
    </source>
</evidence>
<evidence type="ECO:0000256" key="5">
    <source>
        <dbReference type="ARBA" id="ARBA00023239"/>
    </source>
</evidence>
<feature type="compositionally biased region" description="Basic and acidic residues" evidence="6">
    <location>
        <begin position="31"/>
        <end position="53"/>
    </location>
</feature>
<dbReference type="InterPro" id="IPR000741">
    <property type="entry name" value="FBA_I"/>
</dbReference>
<comment type="similarity">
    <text evidence="2">Belongs to the class I fructose-bisphosphate aldolase family.</text>
</comment>